<dbReference type="InterPro" id="IPR036364">
    <property type="entry name" value="SEA_dom_sf"/>
</dbReference>
<dbReference type="Gene3D" id="4.10.400.10">
    <property type="entry name" value="Low-density Lipoprotein Receptor"/>
    <property type="match status" value="3"/>
</dbReference>
<dbReference type="GO" id="GO:0006508">
    <property type="term" value="P:proteolysis"/>
    <property type="evidence" value="ECO:0007669"/>
    <property type="project" value="UniProtKB-KW"/>
</dbReference>
<dbReference type="Pfam" id="PF01390">
    <property type="entry name" value="SEA"/>
    <property type="match status" value="1"/>
</dbReference>
<dbReference type="SUPFAM" id="SSF50494">
    <property type="entry name" value="Trypsin-like serine proteases"/>
    <property type="match status" value="1"/>
</dbReference>
<feature type="domain" description="Peptidase S1" evidence="17">
    <location>
        <begin position="665"/>
        <end position="903"/>
    </location>
</feature>
<evidence type="ECO:0000256" key="13">
    <source>
        <dbReference type="RuleBase" id="RU363034"/>
    </source>
</evidence>
<dbReference type="InterPro" id="IPR018114">
    <property type="entry name" value="TRYPSIN_HIS"/>
</dbReference>
<dbReference type="OrthoDB" id="6380398at2759"/>
<keyword evidence="2" id="KW-0768">Sushi</keyword>
<feature type="domain" description="CUB" evidence="15">
    <location>
        <begin position="425"/>
        <end position="533"/>
    </location>
</feature>
<dbReference type="InterPro" id="IPR033116">
    <property type="entry name" value="TRYPSIN_SER"/>
</dbReference>
<sequence>MAGKQDDDLGQAVQFLPVSDDRGLEKKRMSKTPGFWIGLGLAVIILAVVTGLLVWHFHFRKTVVKKIYSGSLTITNLRFFDDYENSESTKFKQLAADVLKQLKILYSKDPLLTKCYHASSVQAFSEGTDQHVIAYYLSEFEVEVERSSELDKAISSVKLGMDAQSLGRGRRPTAELRVTNVTSGGRHKESIRLRKGKREEIRSPGFPNSPYPPSIFWEWELRADPDYRVRLQFETFSLEKNCEKDFVKVYDSLVPMEKKVLAEKCGSSANHKMSLVSSGNVMLVTLLTDKEGNYPGFRALISQIEAERQVCGGNLTGLSGKFTSPGYPSYYPPQTQCVWNIKVPAGKKIRVTFRKFSMSEPRQGSGACLKDYVEIGGKRICGVQPDNSVHDFQSDRVVVRFHSDMSFVDQGFLAEYEVIEPKTICGGNLTGLSGKFTSPGYPSYYPPQTQCVWNIKVPAGKKIRVTFRKFSMSEPRQGSGACLKDYVEIGGKRICGVQPDNSVHDFQSDRVVVRFRSDVSPVDQGFLAEYEVIEPKTTCNASEITCKNGLCKSKLWRCDGVDDCEDNTDEENCGVCKTGEIACRNGRCVPEQKRCDGTDNCGDGTDESKCEKAIVLRCSEHTYKCKNNQCISKENPECDGKKDCVDGSDEAECNCATRERKASRIVGGEDSSEREWPWQVSLHIKGQGHVCGASVISDRWLVTAAHCVQDTNTIKYSQPNQWNAILGLHNQVKFNNWTVTRKVKRIISHPDYNTLTYDNDIALMELDQPVTLDASIFPICLPSASHTFPAGKEVWITGWGNTREQGFLATVLQKAEVRIINDTVCNQLMNGEITSHMMCAGVLKGGVDACQGDSGGPMSSVETSGRVFLAGVVSWGDGCGRRNKPGVYTRVSLYRSWIKANAGV</sequence>
<dbReference type="CTD" id="777629"/>
<evidence type="ECO:0000256" key="4">
    <source>
        <dbReference type="ARBA" id="ARBA00022692"/>
    </source>
</evidence>
<dbReference type="SMART" id="SM00042">
    <property type="entry name" value="CUB"/>
    <property type="match status" value="3"/>
</dbReference>
<evidence type="ECO:0000259" key="17">
    <source>
        <dbReference type="PROSITE" id="PS50240"/>
    </source>
</evidence>
<evidence type="ECO:0000313" key="18">
    <source>
        <dbReference type="Proteomes" id="UP000504632"/>
    </source>
</evidence>
<dbReference type="PROSITE" id="PS01209">
    <property type="entry name" value="LDLRA_1"/>
    <property type="match status" value="2"/>
</dbReference>
<feature type="disulfide bond" evidence="12">
    <location>
        <begin position="576"/>
        <end position="588"/>
    </location>
</feature>
<evidence type="ECO:0000256" key="9">
    <source>
        <dbReference type="ARBA" id="ARBA00022989"/>
    </source>
</evidence>
<evidence type="ECO:0000256" key="3">
    <source>
        <dbReference type="ARBA" id="ARBA00022670"/>
    </source>
</evidence>
<keyword evidence="5" id="KW-0732">Signal</keyword>
<dbReference type="GO" id="GO:0016020">
    <property type="term" value="C:membrane"/>
    <property type="evidence" value="ECO:0007669"/>
    <property type="project" value="UniProtKB-SubCell"/>
</dbReference>
<dbReference type="PRINTS" id="PR00261">
    <property type="entry name" value="LDLRECEPTOR"/>
</dbReference>
<proteinExistence type="predicted"/>
<evidence type="ECO:0000256" key="12">
    <source>
        <dbReference type="PROSITE-ProRule" id="PRU00124"/>
    </source>
</evidence>
<evidence type="ECO:0000256" key="6">
    <source>
        <dbReference type="ARBA" id="ARBA00022801"/>
    </source>
</evidence>
<evidence type="ECO:0000256" key="10">
    <source>
        <dbReference type="ARBA" id="ARBA00023136"/>
    </source>
</evidence>
<evidence type="ECO:0000256" key="8">
    <source>
        <dbReference type="ARBA" id="ARBA00022968"/>
    </source>
</evidence>
<comment type="caution">
    <text evidence="12">Lacks conserved residue(s) required for the propagation of feature annotation.</text>
</comment>
<keyword evidence="10 14" id="KW-0472">Membrane</keyword>
<evidence type="ECO:0000313" key="19">
    <source>
        <dbReference type="RefSeq" id="XP_030638955.1"/>
    </source>
</evidence>
<evidence type="ECO:0000256" key="7">
    <source>
        <dbReference type="ARBA" id="ARBA00022825"/>
    </source>
</evidence>
<dbReference type="AlphaFoldDB" id="A0A6J2W0V8"/>
<keyword evidence="3 13" id="KW-0645">Protease</keyword>
<dbReference type="SMART" id="SM00020">
    <property type="entry name" value="Tryp_SPc"/>
    <property type="match status" value="1"/>
</dbReference>
<feature type="disulfide bond" evidence="12">
    <location>
        <begin position="595"/>
        <end position="610"/>
    </location>
</feature>
<protein>
    <submittedName>
        <fullName evidence="19">ST14 transmembrane serine protease matriptase b</fullName>
    </submittedName>
</protein>
<evidence type="ECO:0000259" key="16">
    <source>
        <dbReference type="PROSITE" id="PS50024"/>
    </source>
</evidence>
<dbReference type="InterPro" id="IPR000859">
    <property type="entry name" value="CUB_dom"/>
</dbReference>
<dbReference type="GeneID" id="115819591"/>
<dbReference type="Gene3D" id="3.30.70.960">
    <property type="entry name" value="SEA domain"/>
    <property type="match status" value="1"/>
</dbReference>
<dbReference type="CDD" id="cd00190">
    <property type="entry name" value="Tryp_SPc"/>
    <property type="match status" value="1"/>
</dbReference>
<dbReference type="SUPFAM" id="SSF49854">
    <property type="entry name" value="Spermadhesin, CUB domain"/>
    <property type="match status" value="3"/>
</dbReference>
<evidence type="ECO:0000256" key="1">
    <source>
        <dbReference type="ARBA" id="ARBA00004606"/>
    </source>
</evidence>
<evidence type="ECO:0000256" key="5">
    <source>
        <dbReference type="ARBA" id="ARBA00022729"/>
    </source>
</evidence>
<dbReference type="InterPro" id="IPR023415">
    <property type="entry name" value="LDLR_class-A_CS"/>
</dbReference>
<feature type="domain" description="CUB" evidence="15">
    <location>
        <begin position="183"/>
        <end position="304"/>
    </location>
</feature>
<feature type="domain" description="CUB" evidence="15">
    <location>
        <begin position="311"/>
        <end position="419"/>
    </location>
</feature>
<accession>A0A6J2W0V8</accession>
<dbReference type="RefSeq" id="XP_030638955.1">
    <property type="nucleotide sequence ID" value="XM_030783095.1"/>
</dbReference>
<dbReference type="CDD" id="cd00041">
    <property type="entry name" value="CUB"/>
    <property type="match status" value="3"/>
</dbReference>
<dbReference type="Gene3D" id="2.60.120.290">
    <property type="entry name" value="Spermadhesin, CUB domain"/>
    <property type="match status" value="3"/>
</dbReference>
<dbReference type="PANTHER" id="PTHR24255">
    <property type="entry name" value="COMPLEMENT COMPONENT 1, S SUBCOMPONENT-RELATED"/>
    <property type="match status" value="1"/>
</dbReference>
<dbReference type="InterPro" id="IPR035914">
    <property type="entry name" value="Sperma_CUB_dom_sf"/>
</dbReference>
<dbReference type="PROSITE" id="PS50024">
    <property type="entry name" value="SEA"/>
    <property type="match status" value="1"/>
</dbReference>
<dbReference type="InterPro" id="IPR036055">
    <property type="entry name" value="LDL_receptor-like_sf"/>
</dbReference>
<keyword evidence="6 13" id="KW-0378">Hydrolase</keyword>
<dbReference type="InterPro" id="IPR009003">
    <property type="entry name" value="Peptidase_S1_PA"/>
</dbReference>
<keyword evidence="8" id="KW-0735">Signal-anchor</keyword>
<evidence type="ECO:0000256" key="2">
    <source>
        <dbReference type="ARBA" id="ARBA00022659"/>
    </source>
</evidence>
<feature type="disulfide bond" evidence="12">
    <location>
        <begin position="539"/>
        <end position="551"/>
    </location>
</feature>
<dbReference type="FunFam" id="2.40.10.10:FF:000003">
    <property type="entry name" value="Transmembrane serine protease 3"/>
    <property type="match status" value="1"/>
</dbReference>
<dbReference type="PROSITE" id="PS00134">
    <property type="entry name" value="TRYPSIN_HIS"/>
    <property type="match status" value="1"/>
</dbReference>
<feature type="disulfide bond" evidence="12">
    <location>
        <begin position="546"/>
        <end position="564"/>
    </location>
</feature>
<dbReference type="PROSITE" id="PS50240">
    <property type="entry name" value="TRYPSIN_DOM"/>
    <property type="match status" value="1"/>
</dbReference>
<evidence type="ECO:0000259" key="15">
    <source>
        <dbReference type="PROSITE" id="PS01180"/>
    </source>
</evidence>
<dbReference type="Gene3D" id="2.40.10.10">
    <property type="entry name" value="Trypsin-like serine proteases"/>
    <property type="match status" value="2"/>
</dbReference>
<feature type="disulfide bond" evidence="12">
    <location>
        <begin position="618"/>
        <end position="630"/>
    </location>
</feature>
<dbReference type="SUPFAM" id="SSF82671">
    <property type="entry name" value="SEA domain"/>
    <property type="match status" value="1"/>
</dbReference>
<feature type="transmembrane region" description="Helical" evidence="14">
    <location>
        <begin position="35"/>
        <end position="57"/>
    </location>
</feature>
<dbReference type="GO" id="GO:0005615">
    <property type="term" value="C:extracellular space"/>
    <property type="evidence" value="ECO:0007669"/>
    <property type="project" value="TreeGrafter"/>
</dbReference>
<evidence type="ECO:0000256" key="11">
    <source>
        <dbReference type="ARBA" id="ARBA00023157"/>
    </source>
</evidence>
<keyword evidence="7 13" id="KW-0720">Serine protease</keyword>
<dbReference type="PANTHER" id="PTHR24255:SF28">
    <property type="entry name" value="ST14 TRANSMEMBRANE SERINE PROTEASE MATRIPTASE B"/>
    <property type="match status" value="1"/>
</dbReference>
<dbReference type="PROSITE" id="PS01180">
    <property type="entry name" value="CUB"/>
    <property type="match status" value="3"/>
</dbReference>
<feature type="domain" description="SEA" evidence="16">
    <location>
        <begin position="64"/>
        <end position="183"/>
    </location>
</feature>
<dbReference type="PROSITE" id="PS50068">
    <property type="entry name" value="LDLRA_2"/>
    <property type="match status" value="3"/>
</dbReference>
<dbReference type="Pfam" id="PF00089">
    <property type="entry name" value="Trypsin"/>
    <property type="match status" value="1"/>
</dbReference>
<keyword evidence="4 14" id="KW-0812">Transmembrane</keyword>
<evidence type="ECO:0000256" key="14">
    <source>
        <dbReference type="SAM" id="Phobius"/>
    </source>
</evidence>
<dbReference type="SMART" id="SM00192">
    <property type="entry name" value="LDLa"/>
    <property type="match status" value="3"/>
</dbReference>
<dbReference type="Pfam" id="PF00057">
    <property type="entry name" value="Ldl_recept_a"/>
    <property type="match status" value="3"/>
</dbReference>
<keyword evidence="11 12" id="KW-1015">Disulfide bond</keyword>
<dbReference type="Pfam" id="PF00431">
    <property type="entry name" value="CUB"/>
    <property type="match status" value="3"/>
</dbReference>
<dbReference type="InterPro" id="IPR043504">
    <property type="entry name" value="Peptidase_S1_PA_chymotrypsin"/>
</dbReference>
<dbReference type="PROSITE" id="PS00135">
    <property type="entry name" value="TRYPSIN_SER"/>
    <property type="match status" value="1"/>
</dbReference>
<dbReference type="InParanoid" id="A0A6J2W0V8"/>
<dbReference type="InterPro" id="IPR000082">
    <property type="entry name" value="SEA_dom"/>
</dbReference>
<feature type="disulfide bond" evidence="12">
    <location>
        <begin position="638"/>
        <end position="653"/>
    </location>
</feature>
<dbReference type="InterPro" id="IPR002172">
    <property type="entry name" value="LDrepeatLR_classA_rpt"/>
</dbReference>
<keyword evidence="9 14" id="KW-1133">Transmembrane helix</keyword>
<keyword evidence="18" id="KW-1185">Reference proteome</keyword>
<dbReference type="Proteomes" id="UP000504632">
    <property type="component" value="Chromosome 8"/>
</dbReference>
<reference evidence="19" key="1">
    <citation type="submission" date="2025-08" db="UniProtKB">
        <authorList>
            <consortium name="RefSeq"/>
        </authorList>
    </citation>
    <scope>IDENTIFICATION</scope>
</reference>
<dbReference type="InterPro" id="IPR001254">
    <property type="entry name" value="Trypsin_dom"/>
</dbReference>
<feature type="disulfide bond" evidence="12">
    <location>
        <begin position="558"/>
        <end position="573"/>
    </location>
</feature>
<name>A0A6J2W0V8_CHACN</name>
<gene>
    <name evidence="19" type="primary">st14b</name>
</gene>
<dbReference type="CDD" id="cd00112">
    <property type="entry name" value="LDLa"/>
    <property type="match status" value="3"/>
</dbReference>
<dbReference type="GO" id="GO:0004252">
    <property type="term" value="F:serine-type endopeptidase activity"/>
    <property type="evidence" value="ECO:0007669"/>
    <property type="project" value="InterPro"/>
</dbReference>
<dbReference type="SUPFAM" id="SSF57424">
    <property type="entry name" value="LDL receptor-like module"/>
    <property type="match status" value="3"/>
</dbReference>
<feature type="disulfide bond" evidence="12">
    <location>
        <begin position="583"/>
        <end position="601"/>
    </location>
</feature>
<comment type="subcellular location">
    <subcellularLocation>
        <location evidence="1">Membrane</location>
        <topology evidence="1">Single-pass type II membrane protein</topology>
    </subcellularLocation>
</comment>
<organism evidence="18 19">
    <name type="scientific">Chanos chanos</name>
    <name type="common">Milkfish</name>
    <name type="synonym">Mugil chanos</name>
    <dbReference type="NCBI Taxonomy" id="29144"/>
    <lineage>
        <taxon>Eukaryota</taxon>
        <taxon>Metazoa</taxon>
        <taxon>Chordata</taxon>
        <taxon>Craniata</taxon>
        <taxon>Vertebrata</taxon>
        <taxon>Euteleostomi</taxon>
        <taxon>Actinopterygii</taxon>
        <taxon>Neopterygii</taxon>
        <taxon>Teleostei</taxon>
        <taxon>Ostariophysi</taxon>
        <taxon>Gonorynchiformes</taxon>
        <taxon>Chanidae</taxon>
        <taxon>Chanos</taxon>
    </lineage>
</organism>